<accession>A0AAN8X2L9</accession>
<proteinExistence type="predicted"/>
<dbReference type="Proteomes" id="UP001381693">
    <property type="component" value="Unassembled WGS sequence"/>
</dbReference>
<evidence type="ECO:0000313" key="1">
    <source>
        <dbReference type="EMBL" id="KAK7075407.1"/>
    </source>
</evidence>
<gene>
    <name evidence="1" type="ORF">SK128_014895</name>
</gene>
<name>A0AAN8X2L9_HALRR</name>
<reference evidence="1 2" key="1">
    <citation type="submission" date="2023-11" db="EMBL/GenBank/DDBJ databases">
        <title>Halocaridina rubra genome assembly.</title>
        <authorList>
            <person name="Smith C."/>
        </authorList>
    </citation>
    <scope>NUCLEOTIDE SEQUENCE [LARGE SCALE GENOMIC DNA]</scope>
    <source>
        <strain evidence="1">EP-1</strain>
        <tissue evidence="1">Whole</tissue>
    </source>
</reference>
<sequence length="131" mass="15036">MVFAGDTIHLECLFNLQEHDRLYSVAWWRDQKHFYEFMPTAEMGKNKAKYDTVGIDVDPNNITPSLAVYLYLTLNQFHTSFGLAIVQETLNHRDKVAKSFLSHLTDFLGNVVHSWVLFICSPTKTPSLTIA</sequence>
<dbReference type="AlphaFoldDB" id="A0AAN8X2L9"/>
<organism evidence="1 2">
    <name type="scientific">Halocaridina rubra</name>
    <name type="common">Hawaiian red shrimp</name>
    <dbReference type="NCBI Taxonomy" id="373956"/>
    <lineage>
        <taxon>Eukaryota</taxon>
        <taxon>Metazoa</taxon>
        <taxon>Ecdysozoa</taxon>
        <taxon>Arthropoda</taxon>
        <taxon>Crustacea</taxon>
        <taxon>Multicrustacea</taxon>
        <taxon>Malacostraca</taxon>
        <taxon>Eumalacostraca</taxon>
        <taxon>Eucarida</taxon>
        <taxon>Decapoda</taxon>
        <taxon>Pleocyemata</taxon>
        <taxon>Caridea</taxon>
        <taxon>Atyoidea</taxon>
        <taxon>Atyidae</taxon>
        <taxon>Halocaridina</taxon>
    </lineage>
</organism>
<evidence type="ECO:0000313" key="2">
    <source>
        <dbReference type="Proteomes" id="UP001381693"/>
    </source>
</evidence>
<keyword evidence="2" id="KW-1185">Reference proteome</keyword>
<comment type="caution">
    <text evidence="1">The sequence shown here is derived from an EMBL/GenBank/DDBJ whole genome shotgun (WGS) entry which is preliminary data.</text>
</comment>
<protein>
    <submittedName>
        <fullName evidence="1">Uncharacterized protein</fullName>
    </submittedName>
</protein>
<dbReference type="EMBL" id="JAXCGZ010010825">
    <property type="protein sequence ID" value="KAK7075407.1"/>
    <property type="molecule type" value="Genomic_DNA"/>
</dbReference>